<evidence type="ECO:0000256" key="6">
    <source>
        <dbReference type="ARBA" id="ARBA00023002"/>
    </source>
</evidence>
<evidence type="ECO:0000313" key="8">
    <source>
        <dbReference type="EMBL" id="GKY89923.1"/>
    </source>
</evidence>
<evidence type="ECO:0000313" key="9">
    <source>
        <dbReference type="Proteomes" id="UP001144205"/>
    </source>
</evidence>
<keyword evidence="4" id="KW-0479">Metal-binding</keyword>
<evidence type="ECO:0000256" key="1">
    <source>
        <dbReference type="ARBA" id="ARBA00001954"/>
    </source>
</evidence>
<dbReference type="SUPFAM" id="SSF51182">
    <property type="entry name" value="RmlC-like cupins"/>
    <property type="match status" value="1"/>
</dbReference>
<dbReference type="EMBL" id="BROH01000016">
    <property type="protein sequence ID" value="GKY89923.1"/>
    <property type="molecule type" value="Genomic_DNA"/>
</dbReference>
<evidence type="ECO:0008006" key="10">
    <source>
        <dbReference type="Google" id="ProtNLM"/>
    </source>
</evidence>
<dbReference type="Proteomes" id="UP001144205">
    <property type="component" value="Unassembled WGS sequence"/>
</dbReference>
<proteinExistence type="predicted"/>
<evidence type="ECO:0000256" key="7">
    <source>
        <dbReference type="ARBA" id="ARBA00023004"/>
    </source>
</evidence>
<sequence length="182" mass="20866">MMKMPEMPNLDLQAIVDELRSSARRTKQLWLNDDSLAFVARGREYRSEFHVNPSYEIQYSLIGDLHLHYRTPEGKEEVAVVPEGSCLYQPAMVPHSPRFGPDSFQLVIERSRKPGEVDQFNWYCPACDELLHTVTHTVDDYKVDPVSRAYEQMNASEEIRTCKSCGNVMPVIEMNQPKISGS</sequence>
<comment type="caution">
    <text evidence="8">The sequence shown here is derived from an EMBL/GenBank/DDBJ whole genome shotgun (WGS) entry which is preliminary data.</text>
</comment>
<dbReference type="Gene3D" id="2.60.120.10">
    <property type="entry name" value="Jelly Rolls"/>
    <property type="match status" value="1"/>
</dbReference>
<evidence type="ECO:0000256" key="4">
    <source>
        <dbReference type="ARBA" id="ARBA00022723"/>
    </source>
</evidence>
<dbReference type="InterPro" id="IPR014710">
    <property type="entry name" value="RmlC-like_jellyroll"/>
</dbReference>
<keyword evidence="3" id="KW-0662">Pyridine nucleotide biosynthesis</keyword>
<dbReference type="PANTHER" id="PTHR15497:SF1">
    <property type="entry name" value="3-HYDROXYANTHRANILATE 3,4-DIOXYGENASE"/>
    <property type="match status" value="1"/>
</dbReference>
<protein>
    <recommendedName>
        <fullName evidence="10">3-hydroxybutyryl-CoA dehydratase</fullName>
    </recommendedName>
</protein>
<dbReference type="InterPro" id="IPR010329">
    <property type="entry name" value="3hydroanth_dOase"/>
</dbReference>
<dbReference type="PANTHER" id="PTHR15497">
    <property type="entry name" value="3-HYDROXYANTHRANILATE 3,4-DIOXYGENASE"/>
    <property type="match status" value="1"/>
</dbReference>
<evidence type="ECO:0000256" key="5">
    <source>
        <dbReference type="ARBA" id="ARBA00022964"/>
    </source>
</evidence>
<organism evidence="8 9">
    <name type="scientific">Sinisalibacter aestuarii</name>
    <dbReference type="NCBI Taxonomy" id="2949426"/>
    <lineage>
        <taxon>Bacteria</taxon>
        <taxon>Pseudomonadati</taxon>
        <taxon>Pseudomonadota</taxon>
        <taxon>Alphaproteobacteria</taxon>
        <taxon>Rhodobacterales</taxon>
        <taxon>Roseobacteraceae</taxon>
        <taxon>Sinisalibacter</taxon>
    </lineage>
</organism>
<comment type="function">
    <text evidence="2">Catalyzes the oxidative ring opening of 3-hydroxyanthranilate to 2-amino-3-carboxymuconate semialdehyde, which spontaneously cyclizes to quinolinate.</text>
</comment>
<dbReference type="CDD" id="cd06123">
    <property type="entry name" value="cupin_HAO"/>
    <property type="match status" value="1"/>
</dbReference>
<gene>
    <name evidence="8" type="ORF">STA1M1_37920</name>
</gene>
<comment type="cofactor">
    <cofactor evidence="1">
        <name>Fe(2+)</name>
        <dbReference type="ChEBI" id="CHEBI:29033"/>
    </cofactor>
</comment>
<keyword evidence="9" id="KW-1185">Reference proteome</keyword>
<keyword evidence="6" id="KW-0560">Oxidoreductase</keyword>
<evidence type="ECO:0000256" key="2">
    <source>
        <dbReference type="ARBA" id="ARBA00002752"/>
    </source>
</evidence>
<accession>A0ABQ5LYT1</accession>
<keyword evidence="5" id="KW-0223">Dioxygenase</keyword>
<keyword evidence="7" id="KW-0408">Iron</keyword>
<dbReference type="InterPro" id="IPR011051">
    <property type="entry name" value="RmlC_Cupin_sf"/>
</dbReference>
<reference evidence="8" key="1">
    <citation type="journal article" date="2023" name="Int. J. Syst. Evol. Microbiol.">
        <title>Sinisalibacter aestuarii sp. nov., isolated from estuarine sediment of the Arakawa River.</title>
        <authorList>
            <person name="Arafat S.T."/>
            <person name="Hirano S."/>
            <person name="Sato A."/>
            <person name="Takeuchi K."/>
            <person name="Yasuda T."/>
            <person name="Terahara T."/>
            <person name="Hamada M."/>
            <person name="Kobayashi T."/>
        </authorList>
    </citation>
    <scope>NUCLEOTIDE SEQUENCE</scope>
    <source>
        <strain evidence="8">B-399</strain>
    </source>
</reference>
<evidence type="ECO:0000256" key="3">
    <source>
        <dbReference type="ARBA" id="ARBA00022642"/>
    </source>
</evidence>
<dbReference type="Pfam" id="PF06052">
    <property type="entry name" value="3-HAO"/>
    <property type="match status" value="1"/>
</dbReference>
<name>A0ABQ5LYT1_9RHOB</name>